<organism evidence="2 3">
    <name type="scientific">Ilumatobacter fluminis</name>
    <dbReference type="NCBI Taxonomy" id="467091"/>
    <lineage>
        <taxon>Bacteria</taxon>
        <taxon>Bacillati</taxon>
        <taxon>Actinomycetota</taxon>
        <taxon>Acidimicrobiia</taxon>
        <taxon>Acidimicrobiales</taxon>
        <taxon>Ilumatobacteraceae</taxon>
        <taxon>Ilumatobacter</taxon>
    </lineage>
</organism>
<evidence type="ECO:0000313" key="3">
    <source>
        <dbReference type="Proteomes" id="UP000294558"/>
    </source>
</evidence>
<comment type="caution">
    <text evidence="2">The sequence shown here is derived from an EMBL/GenBank/DDBJ whole genome shotgun (WGS) entry which is preliminary data.</text>
</comment>
<proteinExistence type="predicted"/>
<protein>
    <submittedName>
        <fullName evidence="2">Uncharacterized protein</fullName>
    </submittedName>
</protein>
<feature type="chain" id="PRO_5020626091" evidence="1">
    <location>
        <begin position="19"/>
        <end position="170"/>
    </location>
</feature>
<evidence type="ECO:0000256" key="1">
    <source>
        <dbReference type="SAM" id="SignalP"/>
    </source>
</evidence>
<dbReference type="RefSeq" id="WP_133868479.1">
    <property type="nucleotide sequence ID" value="NZ_SOAU01000001.1"/>
</dbReference>
<reference evidence="2 3" key="1">
    <citation type="submission" date="2019-03" db="EMBL/GenBank/DDBJ databases">
        <title>Sequencing the genomes of 1000 actinobacteria strains.</title>
        <authorList>
            <person name="Klenk H.-P."/>
        </authorList>
    </citation>
    <scope>NUCLEOTIDE SEQUENCE [LARGE SCALE GENOMIC DNA]</scope>
    <source>
        <strain evidence="2 3">DSM 18936</strain>
    </source>
</reference>
<dbReference type="EMBL" id="SOAU01000001">
    <property type="protein sequence ID" value="TDT16078.1"/>
    <property type="molecule type" value="Genomic_DNA"/>
</dbReference>
<feature type="signal peptide" evidence="1">
    <location>
        <begin position="1"/>
        <end position="18"/>
    </location>
</feature>
<dbReference type="Proteomes" id="UP000294558">
    <property type="component" value="Unassembled WGS sequence"/>
</dbReference>
<dbReference type="AlphaFoldDB" id="A0A4V3EJ59"/>
<name>A0A4V3EJ59_9ACTN</name>
<evidence type="ECO:0000313" key="2">
    <source>
        <dbReference type="EMBL" id="TDT16078.1"/>
    </source>
</evidence>
<keyword evidence="3" id="KW-1185">Reference proteome</keyword>
<keyword evidence="1" id="KW-0732">Signal</keyword>
<accession>A0A4V3EJ59</accession>
<gene>
    <name evidence="2" type="ORF">BDK89_1660</name>
</gene>
<sequence length="170" mass="18012">MTRAVARSVALLALVACAACESSDPNDDVPSAASVYVAVIRHLDIAPPGADEERPIVYVADMNSDPLDLETQVEVIGELEADVDVRFVDDIEAAVDTDDGAMAGPDDGWLVAVGTPVVDAQADLITLRVEASEPDDEPIAWQVRLDVHDDVTVVESEELDAELLVPPVSP</sequence>